<gene>
    <name evidence="2" type="ORF">D9619_012744</name>
</gene>
<comment type="caution">
    <text evidence="2">The sequence shown here is derived from an EMBL/GenBank/DDBJ whole genome shotgun (WGS) entry which is preliminary data.</text>
</comment>
<evidence type="ECO:0000313" key="3">
    <source>
        <dbReference type="Proteomes" id="UP000567179"/>
    </source>
</evidence>
<reference evidence="2 3" key="1">
    <citation type="journal article" date="2020" name="ISME J.">
        <title>Uncovering the hidden diversity of litter-decomposition mechanisms in mushroom-forming fungi.</title>
        <authorList>
            <person name="Floudas D."/>
            <person name="Bentzer J."/>
            <person name="Ahren D."/>
            <person name="Johansson T."/>
            <person name="Persson P."/>
            <person name="Tunlid A."/>
        </authorList>
    </citation>
    <scope>NUCLEOTIDE SEQUENCE [LARGE SCALE GENOMIC DNA]</scope>
    <source>
        <strain evidence="2 3">CBS 101986</strain>
    </source>
</reference>
<dbReference type="OrthoDB" id="3014608at2759"/>
<sequence length="383" mass="40309">MHFFTLFLLAAQCTSILALPLQARNRARHVAGLDKHGNIKAGAARPNATTPEVEGNELEISGIFGKAVALGGGDIKTDVIFAKGAIGAFEVEFQDKNANTLTVTENKKPAGAAPTGFSFLDTSSYKIALAKGAKGLTLQKVDYIFDVTAAGLKDVDISKAQIGKFCNEAKSFVISSGIGELEFEADENEVTLTVDNMVGEWGIFIPSVATTGGAADGTTGDGKKEEETVVEGAFDKAIATPAGNLKTDLLYPPNAAGAFEVEIKAAAVNAITVTQNRTPVAPPKGFLFVDPVTFKISTTSKTGAADVVKVDYIFTPAVLAAADVTKGVIGKLDEATRQYITDPAKLDAEFEFEAEENEWTLTVKDLNGEWAILIPESAVLAQA</sequence>
<dbReference type="AlphaFoldDB" id="A0A8H5AQD8"/>
<feature type="signal peptide" evidence="1">
    <location>
        <begin position="1"/>
        <end position="18"/>
    </location>
</feature>
<name>A0A8H5AQD8_9AGAR</name>
<proteinExistence type="predicted"/>
<organism evidence="2 3">
    <name type="scientific">Psilocybe cf. subviscida</name>
    <dbReference type="NCBI Taxonomy" id="2480587"/>
    <lineage>
        <taxon>Eukaryota</taxon>
        <taxon>Fungi</taxon>
        <taxon>Dikarya</taxon>
        <taxon>Basidiomycota</taxon>
        <taxon>Agaricomycotina</taxon>
        <taxon>Agaricomycetes</taxon>
        <taxon>Agaricomycetidae</taxon>
        <taxon>Agaricales</taxon>
        <taxon>Agaricineae</taxon>
        <taxon>Strophariaceae</taxon>
        <taxon>Psilocybe</taxon>
    </lineage>
</organism>
<feature type="chain" id="PRO_5034106545" evidence="1">
    <location>
        <begin position="19"/>
        <end position="383"/>
    </location>
</feature>
<keyword evidence="3" id="KW-1185">Reference proteome</keyword>
<dbReference type="Proteomes" id="UP000567179">
    <property type="component" value="Unassembled WGS sequence"/>
</dbReference>
<keyword evidence="1" id="KW-0732">Signal</keyword>
<evidence type="ECO:0000313" key="2">
    <source>
        <dbReference type="EMBL" id="KAF5309182.1"/>
    </source>
</evidence>
<protein>
    <submittedName>
        <fullName evidence="2">Uncharacterized protein</fullName>
    </submittedName>
</protein>
<evidence type="ECO:0000256" key="1">
    <source>
        <dbReference type="SAM" id="SignalP"/>
    </source>
</evidence>
<accession>A0A8H5AQD8</accession>
<dbReference type="EMBL" id="JAACJJ010000060">
    <property type="protein sequence ID" value="KAF5309182.1"/>
    <property type="molecule type" value="Genomic_DNA"/>
</dbReference>